<evidence type="ECO:0000256" key="4">
    <source>
        <dbReference type="ARBA" id="ARBA00023186"/>
    </source>
</evidence>
<reference evidence="6" key="1">
    <citation type="submission" date="2016-10" db="EMBL/GenBank/DDBJ databases">
        <authorList>
            <person name="Varghese N."/>
            <person name="Submissions S."/>
        </authorList>
    </citation>
    <scope>NUCLEOTIDE SEQUENCE [LARGE SCALE GENOMIC DNA]</scope>
    <source>
        <strain evidence="6">CGMCC 4.578</strain>
    </source>
</reference>
<name>A0A1H9WZG8_9PSEU</name>
<organism evidence="5 6">
    <name type="scientific">Lentzea flaviverrucosa</name>
    <dbReference type="NCBI Taxonomy" id="200379"/>
    <lineage>
        <taxon>Bacteria</taxon>
        <taxon>Bacillati</taxon>
        <taxon>Actinomycetota</taxon>
        <taxon>Actinomycetes</taxon>
        <taxon>Pseudonocardiales</taxon>
        <taxon>Pseudonocardiaceae</taxon>
        <taxon>Lentzea</taxon>
    </lineage>
</organism>
<dbReference type="Pfam" id="PF14011">
    <property type="entry name" value="ESX-1_EspG"/>
    <property type="match status" value="1"/>
</dbReference>
<gene>
    <name evidence="5" type="ORF">SAMN05216195_11318</name>
</gene>
<dbReference type="InterPro" id="IPR025734">
    <property type="entry name" value="EspG"/>
</dbReference>
<sequence>MIERQYTVSSQEFFLLWQAVHGEDRVVPLGTPHFGATRAARQALAEESSRTLQARRLGTVQRPDPDLRALVSGLGEFDRALEIAYFKGTELARGIACAGWGGAFAARVNDDVHLYPFHPTSLASATVSSLPGLAPGNGRAVNVRWDDYVRAGQAGEQDGKQAFLEVLRDAGIREPEAHNLMRIVTSRIGGGELGLTARNRNGVPRPTGRSVQWLDTREGRYLLRRQDGWLVLAPADASRLTSAVDELIAAG</sequence>
<evidence type="ECO:0000313" key="5">
    <source>
        <dbReference type="EMBL" id="SES39191.1"/>
    </source>
</evidence>
<dbReference type="Proteomes" id="UP000199028">
    <property type="component" value="Unassembled WGS sequence"/>
</dbReference>
<dbReference type="EMBL" id="FOFT01000013">
    <property type="protein sequence ID" value="SES39191.1"/>
    <property type="molecule type" value="Genomic_DNA"/>
</dbReference>
<dbReference type="OrthoDB" id="3679349at2"/>
<accession>A0A1H9WZG8</accession>
<evidence type="ECO:0000256" key="2">
    <source>
        <dbReference type="ARBA" id="ARBA00006411"/>
    </source>
</evidence>
<keyword evidence="3" id="KW-0963">Cytoplasm</keyword>
<evidence type="ECO:0000256" key="3">
    <source>
        <dbReference type="ARBA" id="ARBA00022490"/>
    </source>
</evidence>
<comment type="similarity">
    <text evidence="2">Belongs to the EspG family.</text>
</comment>
<keyword evidence="6" id="KW-1185">Reference proteome</keyword>
<evidence type="ECO:0000256" key="1">
    <source>
        <dbReference type="ARBA" id="ARBA00004496"/>
    </source>
</evidence>
<proteinExistence type="inferred from homology"/>
<protein>
    <submittedName>
        <fullName evidence="5">EspG family protein</fullName>
    </submittedName>
</protein>
<comment type="subcellular location">
    <subcellularLocation>
        <location evidence="1">Cytoplasm</location>
    </subcellularLocation>
</comment>
<dbReference type="RefSeq" id="WP_090069665.1">
    <property type="nucleotide sequence ID" value="NZ_FOFT01000013.1"/>
</dbReference>
<keyword evidence="4" id="KW-0143">Chaperone</keyword>
<dbReference type="AlphaFoldDB" id="A0A1H9WZG8"/>
<evidence type="ECO:0000313" key="6">
    <source>
        <dbReference type="Proteomes" id="UP000199028"/>
    </source>
</evidence>